<dbReference type="EMBL" id="BLPF01000004">
    <property type="protein sequence ID" value="GFJ85561.1"/>
    <property type="molecule type" value="Genomic_DNA"/>
</dbReference>
<dbReference type="Pfam" id="PF00232">
    <property type="entry name" value="Glyco_hydro_1"/>
    <property type="match status" value="1"/>
</dbReference>
<keyword evidence="3" id="KW-0326">Glycosidase</keyword>
<dbReference type="InterPro" id="IPR001360">
    <property type="entry name" value="Glyco_hydro_1"/>
</dbReference>
<dbReference type="PRINTS" id="PR00131">
    <property type="entry name" value="GLHYDRLASE1"/>
</dbReference>
<keyword evidence="2" id="KW-0378">Hydrolase</keyword>
<proteinExistence type="inferred from homology"/>
<comment type="caution">
    <text evidence="5">The sequence shown here is derived from an EMBL/GenBank/DDBJ whole genome shotgun (WGS) entry which is preliminary data.</text>
</comment>
<evidence type="ECO:0000256" key="2">
    <source>
        <dbReference type="ARBA" id="ARBA00022801"/>
    </source>
</evidence>
<dbReference type="PANTHER" id="PTHR10353:SF36">
    <property type="entry name" value="LP05116P"/>
    <property type="match status" value="1"/>
</dbReference>
<comment type="similarity">
    <text evidence="1 4">Belongs to the glycosyl hydrolase 1 family.</text>
</comment>
<evidence type="ECO:0000256" key="3">
    <source>
        <dbReference type="ARBA" id="ARBA00023295"/>
    </source>
</evidence>
<dbReference type="SUPFAM" id="SSF51445">
    <property type="entry name" value="(Trans)glycosidases"/>
    <property type="match status" value="1"/>
</dbReference>
<dbReference type="GO" id="GO:0008422">
    <property type="term" value="F:beta-glucosidase activity"/>
    <property type="evidence" value="ECO:0007669"/>
    <property type="project" value="TreeGrafter"/>
</dbReference>
<reference evidence="5 6" key="1">
    <citation type="submission" date="2020-03" db="EMBL/GenBank/DDBJ databases">
        <title>Whole genome shotgun sequence of Phytohabitans houttuyneae NBRC 108639.</title>
        <authorList>
            <person name="Komaki H."/>
            <person name="Tamura T."/>
        </authorList>
    </citation>
    <scope>NUCLEOTIDE SEQUENCE [LARGE SCALE GENOMIC DNA]</scope>
    <source>
        <strain evidence="5 6">NBRC 108639</strain>
    </source>
</reference>
<evidence type="ECO:0000256" key="1">
    <source>
        <dbReference type="ARBA" id="ARBA00010838"/>
    </source>
</evidence>
<organism evidence="5 6">
    <name type="scientific">Phytohabitans houttuyneae</name>
    <dbReference type="NCBI Taxonomy" id="1076126"/>
    <lineage>
        <taxon>Bacteria</taxon>
        <taxon>Bacillati</taxon>
        <taxon>Actinomycetota</taxon>
        <taxon>Actinomycetes</taxon>
        <taxon>Micromonosporales</taxon>
        <taxon>Micromonosporaceae</taxon>
    </lineage>
</organism>
<evidence type="ECO:0000313" key="6">
    <source>
        <dbReference type="Proteomes" id="UP000482800"/>
    </source>
</evidence>
<name>A0A6V8KTB1_9ACTN</name>
<dbReference type="AlphaFoldDB" id="A0A6V8KTB1"/>
<evidence type="ECO:0008006" key="7">
    <source>
        <dbReference type="Google" id="ProtNLM"/>
    </source>
</evidence>
<dbReference type="PANTHER" id="PTHR10353">
    <property type="entry name" value="GLYCOSYL HYDROLASE"/>
    <property type="match status" value="1"/>
</dbReference>
<dbReference type="GO" id="GO:0016052">
    <property type="term" value="P:carbohydrate catabolic process"/>
    <property type="evidence" value="ECO:0007669"/>
    <property type="project" value="TreeGrafter"/>
</dbReference>
<dbReference type="Gene3D" id="3.20.20.80">
    <property type="entry name" value="Glycosidases"/>
    <property type="match status" value="1"/>
</dbReference>
<keyword evidence="6" id="KW-1185">Reference proteome</keyword>
<reference evidence="5 6" key="2">
    <citation type="submission" date="2020-03" db="EMBL/GenBank/DDBJ databases">
        <authorList>
            <person name="Ichikawa N."/>
            <person name="Kimura A."/>
            <person name="Kitahashi Y."/>
            <person name="Uohara A."/>
        </authorList>
    </citation>
    <scope>NUCLEOTIDE SEQUENCE [LARGE SCALE GENOMIC DNA]</scope>
    <source>
        <strain evidence="5 6">NBRC 108639</strain>
    </source>
</reference>
<evidence type="ECO:0000256" key="4">
    <source>
        <dbReference type="RuleBase" id="RU003690"/>
    </source>
</evidence>
<dbReference type="InterPro" id="IPR017853">
    <property type="entry name" value="GH"/>
</dbReference>
<gene>
    <name evidence="5" type="ORF">Phou_097410</name>
</gene>
<evidence type="ECO:0000313" key="5">
    <source>
        <dbReference type="EMBL" id="GFJ85561.1"/>
    </source>
</evidence>
<dbReference type="GO" id="GO:0005829">
    <property type="term" value="C:cytosol"/>
    <property type="evidence" value="ECO:0007669"/>
    <property type="project" value="TreeGrafter"/>
</dbReference>
<accession>A0A6V8KTB1</accession>
<dbReference type="Proteomes" id="UP000482800">
    <property type="component" value="Unassembled WGS sequence"/>
</dbReference>
<protein>
    <recommendedName>
        <fullName evidence="7">Beta-glucosidase</fullName>
    </recommendedName>
</protein>
<sequence length="233" mass="25531">MAALRARGAGAVAITNNYSPVWYPPDWPVSDADAAAAAAYHALHNRLFTDPLFGRGYPELGMDPSVVRDGDLDTIAAPLDALGVNYYNPTGIRAPSTADSPLPFEFAPLEGYPTTAFGWPVVPDGLRELLVSLKEEYGEALPPIHVTESGCAYDGIDDPERVAYLDGHIAAVRAAMASGVDVRGYFVWSLLDNFEWAEGYTKRFGLVHVDYETQVRTPKTSYAWYRDLIRASR</sequence>